<keyword evidence="3" id="KW-1185">Reference proteome</keyword>
<dbReference type="GO" id="GO:0000150">
    <property type="term" value="F:DNA strand exchange activity"/>
    <property type="evidence" value="ECO:0007669"/>
    <property type="project" value="InterPro"/>
</dbReference>
<dbReference type="GO" id="GO:0003677">
    <property type="term" value="F:DNA binding"/>
    <property type="evidence" value="ECO:0007669"/>
    <property type="project" value="InterPro"/>
</dbReference>
<dbReference type="InterPro" id="IPR006119">
    <property type="entry name" value="Resolv_N"/>
</dbReference>
<organism evidence="2 3">
    <name type="scientific">Caproicibacterium amylolyticum</name>
    <dbReference type="NCBI Taxonomy" id="2766537"/>
    <lineage>
        <taxon>Bacteria</taxon>
        <taxon>Bacillati</taxon>
        <taxon>Bacillota</taxon>
        <taxon>Clostridia</taxon>
        <taxon>Eubacteriales</taxon>
        <taxon>Oscillospiraceae</taxon>
        <taxon>Caproicibacterium</taxon>
    </lineage>
</organism>
<sequence length="110" mass="12591">MKRAWLYCRIDAPEDRNGALKKQEKQLYDFAEQLGYQIAGASVDLDQNTELEKLIQAAAMGRFDILLVDSLFHIHRDRRQALACVREFQSLEIEVFSPLEVYISAGEGSK</sequence>
<gene>
    <name evidence="2" type="ORF">H6X83_11700</name>
</gene>
<dbReference type="SMART" id="SM00857">
    <property type="entry name" value="Resolvase"/>
    <property type="match status" value="1"/>
</dbReference>
<proteinExistence type="predicted"/>
<reference evidence="2 3" key="1">
    <citation type="submission" date="2020-08" db="EMBL/GenBank/DDBJ databases">
        <authorList>
            <person name="Ren C."/>
            <person name="Gu Y."/>
            <person name="Xu Y."/>
        </authorList>
    </citation>
    <scope>NUCLEOTIDE SEQUENCE [LARGE SCALE GENOMIC DNA]</scope>
    <source>
        <strain evidence="2 3">LBM18003</strain>
    </source>
</reference>
<dbReference type="Gene3D" id="3.40.50.1390">
    <property type="entry name" value="Resolvase, N-terminal catalytic domain"/>
    <property type="match status" value="1"/>
</dbReference>
<dbReference type="Pfam" id="PF00239">
    <property type="entry name" value="Resolvase"/>
    <property type="match status" value="1"/>
</dbReference>
<dbReference type="EMBL" id="CP060696">
    <property type="protein sequence ID" value="QNO17585.1"/>
    <property type="molecule type" value="Genomic_DNA"/>
</dbReference>
<evidence type="ECO:0000259" key="1">
    <source>
        <dbReference type="SMART" id="SM00857"/>
    </source>
</evidence>
<feature type="domain" description="Resolvase/invertase-type recombinase catalytic" evidence="1">
    <location>
        <begin position="4"/>
        <end position="110"/>
    </location>
</feature>
<dbReference type="KEGG" id="caml:H6X83_11700"/>
<dbReference type="RefSeq" id="WP_212506657.1">
    <property type="nucleotide sequence ID" value="NZ_CP060696.1"/>
</dbReference>
<evidence type="ECO:0000313" key="2">
    <source>
        <dbReference type="EMBL" id="QNO17585.1"/>
    </source>
</evidence>
<dbReference type="SUPFAM" id="SSF53041">
    <property type="entry name" value="Resolvase-like"/>
    <property type="match status" value="1"/>
</dbReference>
<evidence type="ECO:0000313" key="3">
    <source>
        <dbReference type="Proteomes" id="UP000516046"/>
    </source>
</evidence>
<accession>A0A7G9WFX3</accession>
<dbReference type="AlphaFoldDB" id="A0A7G9WFX3"/>
<name>A0A7G9WFX3_9FIRM</name>
<protein>
    <submittedName>
        <fullName evidence="2">Recombinase family protein</fullName>
    </submittedName>
</protein>
<dbReference type="Proteomes" id="UP000516046">
    <property type="component" value="Chromosome"/>
</dbReference>
<dbReference type="InterPro" id="IPR036162">
    <property type="entry name" value="Resolvase-like_N_sf"/>
</dbReference>